<dbReference type="InterPro" id="IPR008729">
    <property type="entry name" value="PA_de_COase"/>
</dbReference>
<accession>A0A8T2RKT4</accession>
<dbReference type="GO" id="GO:0016831">
    <property type="term" value="F:carboxy-lyase activity"/>
    <property type="evidence" value="ECO:0007669"/>
    <property type="project" value="InterPro"/>
</dbReference>
<dbReference type="Gene3D" id="2.40.128.20">
    <property type="match status" value="1"/>
</dbReference>
<dbReference type="OrthoDB" id="408339at2759"/>
<dbReference type="AlphaFoldDB" id="A0A8T2RKT4"/>
<evidence type="ECO:0008006" key="3">
    <source>
        <dbReference type="Google" id="ProtNLM"/>
    </source>
</evidence>
<proteinExistence type="predicted"/>
<gene>
    <name evidence="1" type="ORF">KP509_26G030900</name>
</gene>
<reference evidence="1" key="1">
    <citation type="submission" date="2021-08" db="EMBL/GenBank/DDBJ databases">
        <title>WGS assembly of Ceratopteris richardii.</title>
        <authorList>
            <person name="Marchant D.B."/>
            <person name="Chen G."/>
            <person name="Jenkins J."/>
            <person name="Shu S."/>
            <person name="Leebens-Mack J."/>
            <person name="Grimwood J."/>
            <person name="Schmutz J."/>
            <person name="Soltis P."/>
            <person name="Soltis D."/>
            <person name="Chen Z.-H."/>
        </authorList>
    </citation>
    <scope>NUCLEOTIDE SEQUENCE</scope>
    <source>
        <strain evidence="1">Whitten #5841</strain>
        <tissue evidence="1">Leaf</tissue>
    </source>
</reference>
<comment type="caution">
    <text evidence="1">The sequence shown here is derived from an EMBL/GenBank/DDBJ whole genome shotgun (WGS) entry which is preliminary data.</text>
</comment>
<dbReference type="Proteomes" id="UP000825935">
    <property type="component" value="Chromosome 26"/>
</dbReference>
<evidence type="ECO:0000313" key="1">
    <source>
        <dbReference type="EMBL" id="KAH7296620.1"/>
    </source>
</evidence>
<dbReference type="PANTHER" id="PTHR40087">
    <property type="entry name" value="PHENOLIC ACID DECARBOXYLASE PADC"/>
    <property type="match status" value="1"/>
</dbReference>
<dbReference type="SUPFAM" id="SSF50814">
    <property type="entry name" value="Lipocalins"/>
    <property type="match status" value="1"/>
</dbReference>
<dbReference type="SMR" id="A0A8T2RKT4"/>
<name>A0A8T2RKT4_CERRI</name>
<dbReference type="EMBL" id="CM035431">
    <property type="protein sequence ID" value="KAH7296620.1"/>
    <property type="molecule type" value="Genomic_DNA"/>
</dbReference>
<keyword evidence="2" id="KW-1185">Reference proteome</keyword>
<sequence>MCIEARTSPVEPLEEPVSDLSGILGKHIMYTYSNGWSYEVYYKNNCTIDYQVRSGPMQGRMVKGQEIKIKQLKTGYVSEDLEGGSVEPPVYMVSWVEPTGTSVTQVLNLNELEVNTTIFFPHWVKKEPRKTVCVQSDHLH</sequence>
<protein>
    <recommendedName>
        <fullName evidence="3">Phenolic acid decarboxylase</fullName>
    </recommendedName>
</protein>
<dbReference type="PANTHER" id="PTHR40087:SF1">
    <property type="entry name" value="PHENOLIC ACID DECARBOXYLASE PADC"/>
    <property type="match status" value="1"/>
</dbReference>
<evidence type="ECO:0000313" key="2">
    <source>
        <dbReference type="Proteomes" id="UP000825935"/>
    </source>
</evidence>
<dbReference type="Pfam" id="PF05870">
    <property type="entry name" value="PA_decarbox"/>
    <property type="match status" value="1"/>
</dbReference>
<dbReference type="InterPro" id="IPR012674">
    <property type="entry name" value="Calycin"/>
</dbReference>
<organism evidence="1 2">
    <name type="scientific">Ceratopteris richardii</name>
    <name type="common">Triangle waterfern</name>
    <dbReference type="NCBI Taxonomy" id="49495"/>
    <lineage>
        <taxon>Eukaryota</taxon>
        <taxon>Viridiplantae</taxon>
        <taxon>Streptophyta</taxon>
        <taxon>Embryophyta</taxon>
        <taxon>Tracheophyta</taxon>
        <taxon>Polypodiopsida</taxon>
        <taxon>Polypodiidae</taxon>
        <taxon>Polypodiales</taxon>
        <taxon>Pteridineae</taxon>
        <taxon>Pteridaceae</taxon>
        <taxon>Parkerioideae</taxon>
        <taxon>Ceratopteris</taxon>
    </lineage>
</organism>